<protein>
    <recommendedName>
        <fullName evidence="3">HEAT repeat domain-containing protein</fullName>
    </recommendedName>
</protein>
<keyword evidence="2" id="KW-1185">Reference proteome</keyword>
<dbReference type="InterPro" id="IPR011989">
    <property type="entry name" value="ARM-like"/>
</dbReference>
<dbReference type="Proteomes" id="UP000011682">
    <property type="component" value="Unassembled WGS sequence"/>
</dbReference>
<proteinExistence type="predicted"/>
<evidence type="ECO:0008006" key="3">
    <source>
        <dbReference type="Google" id="ProtNLM"/>
    </source>
</evidence>
<organism evidence="1 2">
    <name type="scientific">Cystobacter fuscus (strain ATCC 25194 / DSM 2262 / NBRC 100088 / M29)</name>
    <dbReference type="NCBI Taxonomy" id="1242864"/>
    <lineage>
        <taxon>Bacteria</taxon>
        <taxon>Pseudomonadati</taxon>
        <taxon>Myxococcota</taxon>
        <taxon>Myxococcia</taxon>
        <taxon>Myxococcales</taxon>
        <taxon>Cystobacterineae</taxon>
        <taxon>Archangiaceae</taxon>
        <taxon>Cystobacter</taxon>
    </lineage>
</organism>
<dbReference type="EMBL" id="ANAH02000014">
    <property type="protein sequence ID" value="EPX60291.1"/>
    <property type="molecule type" value="Genomic_DNA"/>
</dbReference>
<reference evidence="1" key="1">
    <citation type="submission" date="2013-05" db="EMBL/GenBank/DDBJ databases">
        <title>Genome assembly of Cystobacter fuscus DSM 2262.</title>
        <authorList>
            <person name="Sharma G."/>
            <person name="Khatri I."/>
            <person name="Kaur C."/>
            <person name="Mayilraj S."/>
            <person name="Subramanian S."/>
        </authorList>
    </citation>
    <scope>NUCLEOTIDE SEQUENCE [LARGE SCALE GENOMIC DNA]</scope>
    <source>
        <strain evidence="1">DSM 2262</strain>
    </source>
</reference>
<evidence type="ECO:0000313" key="2">
    <source>
        <dbReference type="Proteomes" id="UP000011682"/>
    </source>
</evidence>
<dbReference type="AlphaFoldDB" id="S9PB01"/>
<accession>S9PB01</accession>
<dbReference type="RefSeq" id="WP_002621855.1">
    <property type="nucleotide sequence ID" value="NZ_ANAH02000014.1"/>
</dbReference>
<dbReference type="Pfam" id="PF13646">
    <property type="entry name" value="HEAT_2"/>
    <property type="match status" value="1"/>
</dbReference>
<dbReference type="InterPro" id="IPR016024">
    <property type="entry name" value="ARM-type_fold"/>
</dbReference>
<evidence type="ECO:0000313" key="1">
    <source>
        <dbReference type="EMBL" id="EPX60291.1"/>
    </source>
</evidence>
<name>S9PB01_CYSF2</name>
<comment type="caution">
    <text evidence="1">The sequence shown here is derived from an EMBL/GenBank/DDBJ whole genome shotgun (WGS) entry which is preliminary data.</text>
</comment>
<gene>
    <name evidence="1" type="ORF">D187_002377</name>
</gene>
<dbReference type="Gene3D" id="1.25.10.10">
    <property type="entry name" value="Leucine-rich Repeat Variant"/>
    <property type="match status" value="1"/>
</dbReference>
<dbReference type="SUPFAM" id="SSF48371">
    <property type="entry name" value="ARM repeat"/>
    <property type="match status" value="1"/>
</dbReference>
<sequence length="98" mass="10124">MDVAELYRVALCASDPRSGALAGLGETGRASDASLLVPFLSHPRVAMRREAVTALGRLGAEGHEETLSALSRDPVSSVARAAAQALARGPFQGAQLPK</sequence>